<organism evidence="1 2">
    <name type="scientific">Champsocephalus esox</name>
    <name type="common">pike icefish</name>
    <dbReference type="NCBI Taxonomy" id="159716"/>
    <lineage>
        <taxon>Eukaryota</taxon>
        <taxon>Metazoa</taxon>
        <taxon>Chordata</taxon>
        <taxon>Craniata</taxon>
        <taxon>Vertebrata</taxon>
        <taxon>Euteleostomi</taxon>
        <taxon>Actinopterygii</taxon>
        <taxon>Neopterygii</taxon>
        <taxon>Teleostei</taxon>
        <taxon>Neoteleostei</taxon>
        <taxon>Acanthomorphata</taxon>
        <taxon>Eupercaria</taxon>
        <taxon>Perciformes</taxon>
        <taxon>Notothenioidei</taxon>
        <taxon>Channichthyidae</taxon>
        <taxon>Champsocephalus</taxon>
    </lineage>
</organism>
<evidence type="ECO:0000313" key="1">
    <source>
        <dbReference type="EMBL" id="KAK5877125.1"/>
    </source>
</evidence>
<gene>
    <name evidence="1" type="ORF">CesoFtcFv8_026406</name>
</gene>
<accession>A0AAN8B2Y2</accession>
<sequence>MRLRASSALMAGSGPAERDHNVVLLTEEVVCRSSSSQTLLSHQGTQLRTHVTLPEATARHMTCTYQECSTSKNTLSIQEEGQRCSEHDVMKYNQVEIRRGGEVLTPCT</sequence>
<keyword evidence="2" id="KW-1185">Reference proteome</keyword>
<dbReference type="EMBL" id="JAULUE010002067">
    <property type="protein sequence ID" value="KAK5877125.1"/>
    <property type="molecule type" value="Genomic_DNA"/>
</dbReference>
<name>A0AAN8B2Y2_9TELE</name>
<protein>
    <submittedName>
        <fullName evidence="1">Uncharacterized protein</fullName>
    </submittedName>
</protein>
<proteinExistence type="predicted"/>
<evidence type="ECO:0000313" key="2">
    <source>
        <dbReference type="Proteomes" id="UP001335648"/>
    </source>
</evidence>
<dbReference type="Proteomes" id="UP001335648">
    <property type="component" value="Unassembled WGS sequence"/>
</dbReference>
<reference evidence="1 2" key="1">
    <citation type="journal article" date="2023" name="Mol. Biol. Evol.">
        <title>Genomics of Secondarily Temperate Adaptation in the Only Non-Antarctic Icefish.</title>
        <authorList>
            <person name="Rivera-Colon A.G."/>
            <person name="Rayamajhi N."/>
            <person name="Minhas B.F."/>
            <person name="Madrigal G."/>
            <person name="Bilyk K.T."/>
            <person name="Yoon V."/>
            <person name="Hune M."/>
            <person name="Gregory S."/>
            <person name="Cheng C.H.C."/>
            <person name="Catchen J.M."/>
        </authorList>
    </citation>
    <scope>NUCLEOTIDE SEQUENCE [LARGE SCALE GENOMIC DNA]</scope>
    <source>
        <strain evidence="1">JC2023a</strain>
    </source>
</reference>
<comment type="caution">
    <text evidence="1">The sequence shown here is derived from an EMBL/GenBank/DDBJ whole genome shotgun (WGS) entry which is preliminary data.</text>
</comment>
<dbReference type="AlphaFoldDB" id="A0AAN8B2Y2"/>